<feature type="compositionally biased region" description="Basic residues" evidence="1">
    <location>
        <begin position="231"/>
        <end position="241"/>
    </location>
</feature>
<feature type="domain" description="No apical meristem-associated C-terminal" evidence="2">
    <location>
        <begin position="165"/>
        <end position="232"/>
    </location>
</feature>
<feature type="region of interest" description="Disordered" evidence="1">
    <location>
        <begin position="182"/>
        <end position="241"/>
    </location>
</feature>
<accession>A0A1J3DCA4</accession>
<dbReference type="GO" id="GO:0016740">
    <property type="term" value="F:transferase activity"/>
    <property type="evidence" value="ECO:0007669"/>
    <property type="project" value="UniProtKB-KW"/>
</dbReference>
<proteinExistence type="predicted"/>
<dbReference type="AlphaFoldDB" id="A0A1J3DCA4"/>
<organism evidence="3">
    <name type="scientific">Noccaea caerulescens</name>
    <name type="common">Alpine penny-cress</name>
    <name type="synonym">Thlaspi caerulescens</name>
    <dbReference type="NCBI Taxonomy" id="107243"/>
    <lineage>
        <taxon>Eukaryota</taxon>
        <taxon>Viridiplantae</taxon>
        <taxon>Streptophyta</taxon>
        <taxon>Embryophyta</taxon>
        <taxon>Tracheophyta</taxon>
        <taxon>Spermatophyta</taxon>
        <taxon>Magnoliopsida</taxon>
        <taxon>eudicotyledons</taxon>
        <taxon>Gunneridae</taxon>
        <taxon>Pentapetalae</taxon>
        <taxon>rosids</taxon>
        <taxon>malvids</taxon>
        <taxon>Brassicales</taxon>
        <taxon>Brassicaceae</taxon>
        <taxon>Coluteocarpeae</taxon>
        <taxon>Noccaea</taxon>
    </lineage>
</organism>
<sequence>MASSSQPNYPSSFTDLLNQSGTPQTPMFCTQPPTFGIETIYIPDVDASTPGTNREARRRWTIPEDGALVSAWLNTSKDCIVGNDQRVDAFCKRVTRFYSACSVVEDLPLRKWNNCKQRWAKINEGVQKFCGCFDQAGRQATSGQSPDDVFERAYKLYFQDQKTNFVLEHAWRMLKNDQKWCPLSKEKGKPQSKRAPPDAPRAHPDAPIADSQTEEVVEERPIGVKAAKAAKAGKLKKGTRR</sequence>
<dbReference type="InterPro" id="IPR029466">
    <property type="entry name" value="NAM-associated_C"/>
</dbReference>
<dbReference type="PANTHER" id="PTHR45023">
    <property type="match status" value="1"/>
</dbReference>
<dbReference type="PANTHER" id="PTHR45023:SF4">
    <property type="entry name" value="GLYCINE-RICH PROTEIN-RELATED"/>
    <property type="match status" value="1"/>
</dbReference>
<protein>
    <submittedName>
        <fullName evidence="3">Glutathione S-transferase T3</fullName>
    </submittedName>
</protein>
<evidence type="ECO:0000259" key="2">
    <source>
        <dbReference type="Pfam" id="PF14303"/>
    </source>
</evidence>
<dbReference type="Pfam" id="PF14303">
    <property type="entry name" value="NAM-associated"/>
    <property type="match status" value="1"/>
</dbReference>
<evidence type="ECO:0000256" key="1">
    <source>
        <dbReference type="SAM" id="MobiDB-lite"/>
    </source>
</evidence>
<keyword evidence="3" id="KW-0808">Transferase</keyword>
<evidence type="ECO:0000313" key="3">
    <source>
        <dbReference type="EMBL" id="JAU14300.1"/>
    </source>
</evidence>
<dbReference type="EMBL" id="GEVI01018020">
    <property type="protein sequence ID" value="JAU14300.1"/>
    <property type="molecule type" value="Transcribed_RNA"/>
</dbReference>
<reference evidence="3" key="1">
    <citation type="submission" date="2016-07" db="EMBL/GenBank/DDBJ databases">
        <title>De novo transcriptome assembly of four accessions of the metal hyperaccumulator plant Noccaea caerulescens.</title>
        <authorList>
            <person name="Blande D."/>
            <person name="Halimaa P."/>
            <person name="Tervahauta A.I."/>
            <person name="Aarts M.G."/>
            <person name="Karenlampi S.O."/>
        </authorList>
    </citation>
    <scope>NUCLEOTIDE SEQUENCE</scope>
</reference>
<name>A0A1J3DCA4_NOCCA</name>
<gene>
    <name evidence="3" type="ORF">GA_TR753_c1_g1_i1_g.2517</name>
</gene>